<feature type="transmembrane region" description="Helical" evidence="8">
    <location>
        <begin position="127"/>
        <end position="146"/>
    </location>
</feature>
<evidence type="ECO:0000313" key="11">
    <source>
        <dbReference type="Proteomes" id="UP000019804"/>
    </source>
</evidence>
<dbReference type="InterPro" id="IPR036259">
    <property type="entry name" value="MFS_trans_sf"/>
</dbReference>
<dbReference type="InterPro" id="IPR011701">
    <property type="entry name" value="MFS"/>
</dbReference>
<keyword evidence="5 8" id="KW-1133">Transmembrane helix</keyword>
<dbReference type="GO" id="GO:0016020">
    <property type="term" value="C:membrane"/>
    <property type="evidence" value="ECO:0007669"/>
    <property type="project" value="UniProtKB-SubCell"/>
</dbReference>
<dbReference type="PANTHER" id="PTHR43791:SF36">
    <property type="entry name" value="TRANSPORTER, PUTATIVE (AFU_ORTHOLOGUE AFUA_6G08340)-RELATED"/>
    <property type="match status" value="1"/>
</dbReference>
<dbReference type="InterPro" id="IPR020846">
    <property type="entry name" value="MFS_dom"/>
</dbReference>
<protein>
    <submittedName>
        <fullName evidence="10">MFS general substrate transporter</fullName>
    </submittedName>
</protein>
<dbReference type="InterPro" id="IPR003695">
    <property type="entry name" value="Ppx_GppA_N"/>
</dbReference>
<evidence type="ECO:0000259" key="9">
    <source>
        <dbReference type="PROSITE" id="PS50850"/>
    </source>
</evidence>
<evidence type="ECO:0000256" key="8">
    <source>
        <dbReference type="SAM" id="Phobius"/>
    </source>
</evidence>
<dbReference type="GO" id="GO:0022857">
    <property type="term" value="F:transmembrane transporter activity"/>
    <property type="evidence" value="ECO:0007669"/>
    <property type="project" value="InterPro"/>
</dbReference>
<evidence type="ECO:0000256" key="7">
    <source>
        <dbReference type="SAM" id="MobiDB-lite"/>
    </source>
</evidence>
<comment type="similarity">
    <text evidence="2">Belongs to the major facilitator superfamily.</text>
</comment>
<evidence type="ECO:0000256" key="6">
    <source>
        <dbReference type="ARBA" id="ARBA00023136"/>
    </source>
</evidence>
<dbReference type="InterPro" id="IPR057512">
    <property type="entry name" value="RTG2_C"/>
</dbReference>
<proteinExistence type="inferred from homology"/>
<dbReference type="FunFam" id="3.30.420.40:FF:000191">
    <property type="entry name" value="Retrograde regulation protein 2"/>
    <property type="match status" value="1"/>
</dbReference>
<dbReference type="Pfam" id="PF02541">
    <property type="entry name" value="Ppx-GppA"/>
    <property type="match status" value="1"/>
</dbReference>
<dbReference type="GeneID" id="63695284"/>
<feature type="domain" description="Major facilitator superfamily (MFS) profile" evidence="9">
    <location>
        <begin position="62"/>
        <end position="473"/>
    </location>
</feature>
<evidence type="ECO:0000313" key="10">
    <source>
        <dbReference type="EMBL" id="EYE95076.1"/>
    </source>
</evidence>
<dbReference type="SUPFAM" id="SSF103473">
    <property type="entry name" value="MFS general substrate transporter"/>
    <property type="match status" value="1"/>
</dbReference>
<evidence type="ECO:0000256" key="1">
    <source>
        <dbReference type="ARBA" id="ARBA00004141"/>
    </source>
</evidence>
<keyword evidence="4 8" id="KW-0812">Transmembrane</keyword>
<evidence type="ECO:0000256" key="2">
    <source>
        <dbReference type="ARBA" id="ARBA00008335"/>
    </source>
</evidence>
<feature type="transmembrane region" description="Helical" evidence="8">
    <location>
        <begin position="329"/>
        <end position="346"/>
    </location>
</feature>
<dbReference type="Gene3D" id="1.10.3210.10">
    <property type="entry name" value="Hypothetical protein af1432"/>
    <property type="match status" value="1"/>
</dbReference>
<feature type="transmembrane region" description="Helical" evidence="8">
    <location>
        <begin position="290"/>
        <end position="309"/>
    </location>
</feature>
<feature type="transmembrane region" description="Helical" evidence="8">
    <location>
        <begin position="220"/>
        <end position="240"/>
    </location>
</feature>
<dbReference type="PROSITE" id="PS50850">
    <property type="entry name" value="MFS"/>
    <property type="match status" value="1"/>
</dbReference>
<dbReference type="FunFam" id="1.20.1250.20:FF:000018">
    <property type="entry name" value="MFS transporter permease"/>
    <property type="match status" value="1"/>
</dbReference>
<feature type="transmembrane region" description="Helical" evidence="8">
    <location>
        <begin position="353"/>
        <end position="377"/>
    </location>
</feature>
<dbReference type="Pfam" id="PF23566">
    <property type="entry name" value="RTG2_C"/>
    <property type="match status" value="1"/>
</dbReference>
<dbReference type="Pfam" id="PF07690">
    <property type="entry name" value="MFS_1"/>
    <property type="match status" value="1"/>
</dbReference>
<dbReference type="Gene3D" id="3.30.420.40">
    <property type="match status" value="1"/>
</dbReference>
<dbReference type="FunFam" id="1.20.1250.20:FF:000013">
    <property type="entry name" value="MFS general substrate transporter"/>
    <property type="match status" value="1"/>
</dbReference>
<accession>A0A017SE96</accession>
<dbReference type="Proteomes" id="UP000019804">
    <property type="component" value="Unassembled WGS sequence"/>
</dbReference>
<keyword evidence="11" id="KW-1185">Reference proteome</keyword>
<dbReference type="Gene3D" id="3.30.420.150">
    <property type="entry name" value="Exopolyphosphatase. Domain 2"/>
    <property type="match status" value="1"/>
</dbReference>
<organism evidence="10 11">
    <name type="scientific">Aspergillus ruber (strain CBS 135680)</name>
    <dbReference type="NCBI Taxonomy" id="1388766"/>
    <lineage>
        <taxon>Eukaryota</taxon>
        <taxon>Fungi</taxon>
        <taxon>Dikarya</taxon>
        <taxon>Ascomycota</taxon>
        <taxon>Pezizomycotina</taxon>
        <taxon>Eurotiomycetes</taxon>
        <taxon>Eurotiomycetidae</taxon>
        <taxon>Eurotiales</taxon>
        <taxon>Aspergillaceae</taxon>
        <taxon>Aspergillus</taxon>
        <taxon>Aspergillus subgen. Aspergillus</taxon>
    </lineage>
</organism>
<feature type="transmembrane region" description="Helical" evidence="8">
    <location>
        <begin position="189"/>
        <end position="208"/>
    </location>
</feature>
<dbReference type="PANTHER" id="PTHR43791">
    <property type="entry name" value="PERMEASE-RELATED"/>
    <property type="match status" value="1"/>
</dbReference>
<reference evidence="11" key="1">
    <citation type="journal article" date="2014" name="Nat. Commun.">
        <title>Genomic adaptations of the halophilic Dead Sea filamentous fungus Eurotium rubrum.</title>
        <authorList>
            <person name="Kis-Papo T."/>
            <person name="Weig A.R."/>
            <person name="Riley R."/>
            <person name="Persoh D."/>
            <person name="Salamov A."/>
            <person name="Sun H."/>
            <person name="Lipzen A."/>
            <person name="Wasser S.P."/>
            <person name="Rambold G."/>
            <person name="Grigoriev I.V."/>
            <person name="Nevo E."/>
        </authorList>
    </citation>
    <scope>NUCLEOTIDE SEQUENCE [LARGE SCALE GENOMIC DNA]</scope>
    <source>
        <strain evidence="11">CBS 135680</strain>
    </source>
</reference>
<feature type="region of interest" description="Disordered" evidence="7">
    <location>
        <begin position="1"/>
        <end position="39"/>
    </location>
</feature>
<comment type="subcellular location">
    <subcellularLocation>
        <location evidence="1">Membrane</location>
        <topology evidence="1">Multi-pass membrane protein</topology>
    </subcellularLocation>
</comment>
<feature type="transmembrane region" description="Helical" evidence="8">
    <location>
        <begin position="383"/>
        <end position="402"/>
    </location>
</feature>
<keyword evidence="3" id="KW-0813">Transport</keyword>
<evidence type="ECO:0000256" key="4">
    <source>
        <dbReference type="ARBA" id="ARBA00022692"/>
    </source>
</evidence>
<feature type="compositionally biased region" description="Basic and acidic residues" evidence="7">
    <location>
        <begin position="21"/>
        <end position="33"/>
    </location>
</feature>
<dbReference type="RefSeq" id="XP_040638764.1">
    <property type="nucleotide sequence ID" value="XM_040780160.1"/>
</dbReference>
<dbReference type="EMBL" id="KK088423">
    <property type="protein sequence ID" value="EYE95076.1"/>
    <property type="molecule type" value="Genomic_DNA"/>
</dbReference>
<dbReference type="SUPFAM" id="SSF53067">
    <property type="entry name" value="Actin-like ATPase domain"/>
    <property type="match status" value="2"/>
</dbReference>
<feature type="transmembrane region" description="Helical" evidence="8">
    <location>
        <begin position="414"/>
        <end position="432"/>
    </location>
</feature>
<evidence type="ECO:0000256" key="3">
    <source>
        <dbReference type="ARBA" id="ARBA00022448"/>
    </source>
</evidence>
<feature type="transmembrane region" description="Helical" evidence="8">
    <location>
        <begin position="444"/>
        <end position="466"/>
    </location>
</feature>
<dbReference type="HOGENOM" id="CLU_010000_0_0_1"/>
<feature type="transmembrane region" description="Helical" evidence="8">
    <location>
        <begin position="158"/>
        <end position="177"/>
    </location>
</feature>
<dbReference type="AlphaFoldDB" id="A0A017SE96"/>
<name>A0A017SE96_ASPRC</name>
<evidence type="ECO:0000256" key="5">
    <source>
        <dbReference type="ARBA" id="ARBA00022989"/>
    </source>
</evidence>
<dbReference type="OrthoDB" id="2985014at2759"/>
<dbReference type="Gene3D" id="1.20.1250.20">
    <property type="entry name" value="MFS general substrate transporter like domains"/>
    <property type="match status" value="2"/>
</dbReference>
<dbReference type="InterPro" id="IPR043129">
    <property type="entry name" value="ATPase_NBD"/>
</dbReference>
<gene>
    <name evidence="10" type="ORF">EURHEDRAFT_402732</name>
</gene>
<keyword evidence="6 8" id="KW-0472">Membrane</keyword>
<sequence length="1048" mass="116082">MGFFGKEDPPEDIIEQAPTNDTEKQLPSHHSDENDTALPPTPVVHIDLAVEKRMLRKLDCRLPLLLGFLYLLASLDRSNIGNAKIAGMEDDLHLSSDDYSWLLTIFYISYTVFEFLGIMWKIVPPHIWAAVAVFGWGVMAVCQAATQNWQGMMALRFLLGLFEAAFGPGVPYLMSFFYRRNELGLRCGLYASAAPLASTFAGALAYGITSGHPLLTSWRLLFLVEGVPTLIGAVLAWFYLPDGPASANFLTAEEKEVACIRSLRRGGEVDRVDGIDWKDLGMTLLDAKPWLTAFMYFSCNVSFSSLPVFLPTILQDMGFTSIHAQGLTAPPYFLAFLVTILSTWLADKFQQRGLMIIFLSVIGAVGYVLLATCTAVGVRYLGVFLAAAGVFPCIGNILPWVLNNQGSDSRRGMGIVLLNLIGQCGPFLGTNIFPSSEGPRYIKGQWICAAFMFFTTFLALSLRCLLAWENWRLNKKYGTREERESSEKGVIAEENYGADFRSNGIRFSITNANSHQLPTIYHSRAGISLYDAQFSSPNNTRRPIPGNIIQDVLTRLVHFQTVCEDFDVPPENVHVLATEATRTAPNSEAFRAQIRERTGWEVRMLKKEEEGRIGAMGVVASCGKPAGGLVMDLGGGSTQITWIMTDRDGEVRMSPHGSFSFPYGAAALKNRLEQVEGDKKGREVLKGEMVRDFQHAYRDLDVPEGLLQMAKERGGLDLYLCGGGFRGWGYLLMEQASVNPYPIPIINGFRVRKKVFHDTTSVLGTVDADTKIFGVSKRRASQVPAVAFLVNVLVDALPDIQNIQFCQGGVREGFLFDRLPVEIRAEDPLLVATRPYATASADVFQRLLSSVLPSTPPPEGLTQVPPSFSPHLLFALANLLFAHVTIPKESRCATALHSTTTGLLASTNSLTHTDRALLALILCERWDGELAPTDQSLYTRLSRCVSAGEVWWCRYLGRVAALIGDVHPAGKVSGNETQWRIQFDSQWDELTKEKKGERQTVLRLRVRWNGDVMRDSSYSLDEHTGKIEKVGKQKHWVEGSGLKVQVEV</sequence>